<evidence type="ECO:0000256" key="6">
    <source>
        <dbReference type="PROSITE-ProRule" id="PRU00089"/>
    </source>
</evidence>
<keyword evidence="3 6" id="KW-0238">DNA-binding</keyword>
<evidence type="ECO:0000256" key="7">
    <source>
        <dbReference type="SAM" id="MobiDB-lite"/>
    </source>
</evidence>
<keyword evidence="5 6" id="KW-0539">Nucleus</keyword>
<gene>
    <name evidence="9" type="primary">FOXN2</name>
    <name evidence="9" type="ORF">AOXY_G33281</name>
</gene>
<dbReference type="Proteomes" id="UP001230051">
    <property type="component" value="Unassembled WGS sequence"/>
</dbReference>
<dbReference type="GO" id="GO:0005634">
    <property type="term" value="C:nucleus"/>
    <property type="evidence" value="ECO:0007669"/>
    <property type="project" value="UniProtKB-SubCell"/>
</dbReference>
<dbReference type="PROSITE" id="PS00657">
    <property type="entry name" value="FORK_HEAD_1"/>
    <property type="match status" value="1"/>
</dbReference>
<feature type="DNA-binding region" description="Fork-head" evidence="6">
    <location>
        <begin position="100"/>
        <end position="187"/>
    </location>
</feature>
<evidence type="ECO:0000256" key="1">
    <source>
        <dbReference type="ARBA" id="ARBA00004123"/>
    </source>
</evidence>
<comment type="subcellular location">
    <subcellularLocation>
        <location evidence="1 6">Nucleus</location>
    </subcellularLocation>
</comment>
<protein>
    <submittedName>
        <fullName evidence="9">Forkhead box protein N2-like</fullName>
    </submittedName>
</protein>
<dbReference type="PROSITE" id="PS50039">
    <property type="entry name" value="FORK_HEAD_3"/>
    <property type="match status" value="1"/>
</dbReference>
<dbReference type="Pfam" id="PF00250">
    <property type="entry name" value="Forkhead"/>
    <property type="match status" value="1"/>
</dbReference>
<dbReference type="PRINTS" id="PR00053">
    <property type="entry name" value="FORKHEAD"/>
</dbReference>
<dbReference type="PROSITE" id="PS00658">
    <property type="entry name" value="FORK_HEAD_2"/>
    <property type="match status" value="1"/>
</dbReference>
<evidence type="ECO:0000256" key="3">
    <source>
        <dbReference type="ARBA" id="ARBA00023125"/>
    </source>
</evidence>
<dbReference type="InterPro" id="IPR036390">
    <property type="entry name" value="WH_DNA-bd_sf"/>
</dbReference>
<evidence type="ECO:0000256" key="4">
    <source>
        <dbReference type="ARBA" id="ARBA00023163"/>
    </source>
</evidence>
<dbReference type="InterPro" id="IPR001766">
    <property type="entry name" value="Fork_head_dom"/>
</dbReference>
<dbReference type="GO" id="GO:0000987">
    <property type="term" value="F:cis-regulatory region sequence-specific DNA binding"/>
    <property type="evidence" value="ECO:0007669"/>
    <property type="project" value="TreeGrafter"/>
</dbReference>
<dbReference type="InterPro" id="IPR036388">
    <property type="entry name" value="WH-like_DNA-bd_sf"/>
</dbReference>
<evidence type="ECO:0000259" key="8">
    <source>
        <dbReference type="PROSITE" id="PS50039"/>
    </source>
</evidence>
<dbReference type="AlphaFoldDB" id="A0AAD8CIV0"/>
<dbReference type="InterPro" id="IPR047119">
    <property type="entry name" value="FOXN2/3-like"/>
</dbReference>
<evidence type="ECO:0000313" key="9">
    <source>
        <dbReference type="EMBL" id="KAK1150877.1"/>
    </source>
</evidence>
<evidence type="ECO:0000256" key="2">
    <source>
        <dbReference type="ARBA" id="ARBA00023015"/>
    </source>
</evidence>
<comment type="caution">
    <text evidence="9">The sequence shown here is derived from an EMBL/GenBank/DDBJ whole genome shotgun (WGS) entry which is preliminary data.</text>
</comment>
<keyword evidence="4" id="KW-0804">Transcription</keyword>
<dbReference type="PANTHER" id="PTHR13962:SF26">
    <property type="entry name" value="FORKHEAD BOX PROTEIN N2"/>
    <property type="match status" value="1"/>
</dbReference>
<evidence type="ECO:0000256" key="5">
    <source>
        <dbReference type="ARBA" id="ARBA00023242"/>
    </source>
</evidence>
<feature type="domain" description="Fork-head" evidence="8">
    <location>
        <begin position="100"/>
        <end position="187"/>
    </location>
</feature>
<sequence>MDPEAASQEPPLPPLSPLPQHQGAPASSLGDEELTSLNWLHENTNLLQELRLGGDGEQPPSLNTLLRGALTDCQGSPRIQLPPGAGEPRSDPSSASSCSKPPYSFSSLIFMAIDGSPSQCLPVKDIYDWILLTFPYFQKAPGGWKNSVRHNLSLSKCFRKMRKDKSKNMGKGSLWSVDPEYRPALLEAVRKTSSCIGTLQIRTNSSPSVAALCTEEPGDYPGSDPQTPSLVAVSPDAPCLWGSNPLPSDPSEDHNYSIYKMAACLAAGGVFQVDVGVSGAGGEGLEELVAIEYCEPEEEGEGCVKDPLADSGYIEYFVFEAEGGASVDLRVLQPDPDLQEAAGSLLNLAGLNYSH</sequence>
<name>A0AAD8CIV0_ACIOX</name>
<feature type="region of interest" description="Disordered" evidence="7">
    <location>
        <begin position="73"/>
        <end position="98"/>
    </location>
</feature>
<dbReference type="SMART" id="SM00339">
    <property type="entry name" value="FH"/>
    <property type="match status" value="1"/>
</dbReference>
<reference evidence="9" key="1">
    <citation type="submission" date="2022-02" db="EMBL/GenBank/DDBJ databases">
        <title>Atlantic sturgeon de novo genome assembly.</title>
        <authorList>
            <person name="Stock M."/>
            <person name="Klopp C."/>
            <person name="Guiguen Y."/>
            <person name="Cabau C."/>
            <person name="Parinello H."/>
            <person name="Santidrian Yebra-Pimentel E."/>
            <person name="Kuhl H."/>
            <person name="Dirks R.P."/>
            <person name="Guessner J."/>
            <person name="Wuertz S."/>
            <person name="Du K."/>
            <person name="Schartl M."/>
        </authorList>
    </citation>
    <scope>NUCLEOTIDE SEQUENCE</scope>
    <source>
        <strain evidence="9">STURGEONOMICS-FGT-2020</strain>
        <tissue evidence="9">Whole blood</tissue>
    </source>
</reference>
<accession>A0AAD8CIV0</accession>
<dbReference type="PANTHER" id="PTHR13962">
    <property type="entry name" value="FORKHEAD BOX PROTEIN N3-LIKE PROTEIN-RELATED"/>
    <property type="match status" value="1"/>
</dbReference>
<evidence type="ECO:0000313" key="10">
    <source>
        <dbReference type="Proteomes" id="UP001230051"/>
    </source>
</evidence>
<feature type="region of interest" description="Disordered" evidence="7">
    <location>
        <begin position="1"/>
        <end position="35"/>
    </location>
</feature>
<dbReference type="EMBL" id="JAGXEW010000055">
    <property type="protein sequence ID" value="KAK1150877.1"/>
    <property type="molecule type" value="Genomic_DNA"/>
</dbReference>
<proteinExistence type="predicted"/>
<keyword evidence="2" id="KW-0805">Transcription regulation</keyword>
<dbReference type="SUPFAM" id="SSF46785">
    <property type="entry name" value="Winged helix' DNA-binding domain"/>
    <property type="match status" value="1"/>
</dbReference>
<dbReference type="InterPro" id="IPR018122">
    <property type="entry name" value="TF_fork_head_CS_1"/>
</dbReference>
<dbReference type="GO" id="GO:0003700">
    <property type="term" value="F:DNA-binding transcription factor activity"/>
    <property type="evidence" value="ECO:0007669"/>
    <property type="project" value="InterPro"/>
</dbReference>
<dbReference type="InterPro" id="IPR030456">
    <property type="entry name" value="TF_fork_head_CS_2"/>
</dbReference>
<dbReference type="Gene3D" id="1.10.10.10">
    <property type="entry name" value="Winged helix-like DNA-binding domain superfamily/Winged helix DNA-binding domain"/>
    <property type="match status" value="1"/>
</dbReference>
<keyword evidence="10" id="KW-1185">Reference proteome</keyword>
<organism evidence="9 10">
    <name type="scientific">Acipenser oxyrinchus oxyrinchus</name>
    <dbReference type="NCBI Taxonomy" id="40147"/>
    <lineage>
        <taxon>Eukaryota</taxon>
        <taxon>Metazoa</taxon>
        <taxon>Chordata</taxon>
        <taxon>Craniata</taxon>
        <taxon>Vertebrata</taxon>
        <taxon>Euteleostomi</taxon>
        <taxon>Actinopterygii</taxon>
        <taxon>Chondrostei</taxon>
        <taxon>Acipenseriformes</taxon>
        <taxon>Acipenseridae</taxon>
        <taxon>Acipenser</taxon>
    </lineage>
</organism>